<accession>A0A8X7UH25</accession>
<evidence type="ECO:0008006" key="4">
    <source>
        <dbReference type="Google" id="ProtNLM"/>
    </source>
</evidence>
<protein>
    <recommendedName>
        <fullName evidence="4">Pyruvate kinase</fullName>
    </recommendedName>
</protein>
<dbReference type="AlphaFoldDB" id="A0A8X7UH25"/>
<gene>
    <name evidence="2" type="ORF">Bca52824_061002</name>
</gene>
<evidence type="ECO:0000256" key="1">
    <source>
        <dbReference type="SAM" id="MobiDB-lite"/>
    </source>
</evidence>
<dbReference type="OrthoDB" id="108365at2759"/>
<keyword evidence="3" id="KW-1185">Reference proteome</keyword>
<organism evidence="2 3">
    <name type="scientific">Brassica carinata</name>
    <name type="common">Ethiopian mustard</name>
    <name type="synonym">Abyssinian cabbage</name>
    <dbReference type="NCBI Taxonomy" id="52824"/>
    <lineage>
        <taxon>Eukaryota</taxon>
        <taxon>Viridiplantae</taxon>
        <taxon>Streptophyta</taxon>
        <taxon>Embryophyta</taxon>
        <taxon>Tracheophyta</taxon>
        <taxon>Spermatophyta</taxon>
        <taxon>Magnoliopsida</taxon>
        <taxon>eudicotyledons</taxon>
        <taxon>Gunneridae</taxon>
        <taxon>Pentapetalae</taxon>
        <taxon>rosids</taxon>
        <taxon>malvids</taxon>
        <taxon>Brassicales</taxon>
        <taxon>Brassicaceae</taxon>
        <taxon>Brassiceae</taxon>
        <taxon>Brassica</taxon>
    </lineage>
</organism>
<reference evidence="2 3" key="1">
    <citation type="submission" date="2020-02" db="EMBL/GenBank/DDBJ databases">
        <authorList>
            <person name="Ma Q."/>
            <person name="Huang Y."/>
            <person name="Song X."/>
            <person name="Pei D."/>
        </authorList>
    </citation>
    <scope>NUCLEOTIDE SEQUENCE [LARGE SCALE GENOMIC DNA]</scope>
    <source>
        <strain evidence="2">Sxm20200214</strain>
        <tissue evidence="2">Leaf</tissue>
    </source>
</reference>
<evidence type="ECO:0000313" key="3">
    <source>
        <dbReference type="Proteomes" id="UP000886595"/>
    </source>
</evidence>
<name>A0A8X7UH25_BRACI</name>
<sequence>MGEADDLKIAVKSTKKLCIVMIDNVGSELQVINNCEKAITLKVDVLVALTLNQDQKEASSIAVKKGDAIFVGQYIFTGTETTSVLLEIMIRDGDEAAAQEDEMVGNEPEVEKKMEPETEFEKQKENKEKKH</sequence>
<comment type="caution">
    <text evidence="2">The sequence shown here is derived from an EMBL/GenBank/DDBJ whole genome shotgun (WGS) entry which is preliminary data.</text>
</comment>
<feature type="compositionally biased region" description="Basic and acidic residues" evidence="1">
    <location>
        <begin position="109"/>
        <end position="131"/>
    </location>
</feature>
<evidence type="ECO:0000313" key="2">
    <source>
        <dbReference type="EMBL" id="KAG2278447.1"/>
    </source>
</evidence>
<dbReference type="Proteomes" id="UP000886595">
    <property type="component" value="Unassembled WGS sequence"/>
</dbReference>
<dbReference type="EMBL" id="JAAMPC010000012">
    <property type="protein sequence ID" value="KAG2278447.1"/>
    <property type="molecule type" value="Genomic_DNA"/>
</dbReference>
<proteinExistence type="predicted"/>
<feature type="region of interest" description="Disordered" evidence="1">
    <location>
        <begin position="97"/>
        <end position="131"/>
    </location>
</feature>